<dbReference type="RefSeq" id="WP_344755054.1">
    <property type="nucleotide sequence ID" value="NZ_BAABAE010000003.1"/>
</dbReference>
<comment type="caution">
    <text evidence="2">The sequence shown here is derived from an EMBL/GenBank/DDBJ whole genome shotgun (WGS) entry which is preliminary data.</text>
</comment>
<gene>
    <name evidence="2" type="ORF">GCM10022239_13620</name>
</gene>
<sequence>MGLFDAIKKAFDAGGIKVGLEVPKSFQWSDESIPVTVTLTGHKTEPRTVTALAFKLEEDDDDDRGTGRPGSRISTGSGGSLKYTRTETIELQPLQVVTVEVSIPLKPDAAITKEAGWVGKAVDAIAILGTIRFNSQWYELSVHTTVEGAAASKGTSKRIRNGDVSFSASFSIG</sequence>
<proteinExistence type="predicted"/>
<reference evidence="3" key="1">
    <citation type="journal article" date="2019" name="Int. J. Syst. Evol. Microbiol.">
        <title>The Global Catalogue of Microorganisms (GCM) 10K type strain sequencing project: providing services to taxonomists for standard genome sequencing and annotation.</title>
        <authorList>
            <consortium name="The Broad Institute Genomics Platform"/>
            <consortium name="The Broad Institute Genome Sequencing Center for Infectious Disease"/>
            <person name="Wu L."/>
            <person name="Ma J."/>
        </authorList>
    </citation>
    <scope>NUCLEOTIDE SEQUENCE [LARGE SCALE GENOMIC DNA]</scope>
    <source>
        <strain evidence="3">JCM 16949</strain>
    </source>
</reference>
<dbReference type="EMBL" id="BAABAE010000003">
    <property type="protein sequence ID" value="GAA3739308.1"/>
    <property type="molecule type" value="Genomic_DNA"/>
</dbReference>
<accession>A0ABP7FJV5</accession>
<evidence type="ECO:0000313" key="2">
    <source>
        <dbReference type="EMBL" id="GAA3739308.1"/>
    </source>
</evidence>
<organism evidence="2 3">
    <name type="scientific">Leifsonella bigeumensis</name>
    <dbReference type="NCBI Taxonomy" id="433643"/>
    <lineage>
        <taxon>Bacteria</taxon>
        <taxon>Bacillati</taxon>
        <taxon>Actinomycetota</taxon>
        <taxon>Actinomycetes</taxon>
        <taxon>Micrococcales</taxon>
        <taxon>Microbacteriaceae</taxon>
        <taxon>Leifsonella</taxon>
    </lineage>
</organism>
<feature type="region of interest" description="Disordered" evidence="1">
    <location>
        <begin position="58"/>
        <end position="80"/>
    </location>
</feature>
<dbReference type="Proteomes" id="UP001501004">
    <property type="component" value="Unassembled WGS sequence"/>
</dbReference>
<name>A0ABP7FJV5_9MICO</name>
<protein>
    <submittedName>
        <fullName evidence="2">Uncharacterized protein</fullName>
    </submittedName>
</protein>
<evidence type="ECO:0000256" key="1">
    <source>
        <dbReference type="SAM" id="MobiDB-lite"/>
    </source>
</evidence>
<evidence type="ECO:0000313" key="3">
    <source>
        <dbReference type="Proteomes" id="UP001501004"/>
    </source>
</evidence>
<keyword evidence="3" id="KW-1185">Reference proteome</keyword>